<dbReference type="InterPro" id="IPR009078">
    <property type="entry name" value="Ferritin-like_SF"/>
</dbReference>
<feature type="domain" description="Ferritin/DPS" evidence="3">
    <location>
        <begin position="18"/>
        <end position="153"/>
    </location>
</feature>
<dbReference type="CDD" id="cd01043">
    <property type="entry name" value="DPS"/>
    <property type="match status" value="1"/>
</dbReference>
<dbReference type="PANTHER" id="PTHR42932">
    <property type="entry name" value="GENERAL STRESS PROTEIN 20U"/>
    <property type="match status" value="1"/>
</dbReference>
<evidence type="ECO:0000313" key="5">
    <source>
        <dbReference type="Proteomes" id="UP001595765"/>
    </source>
</evidence>
<evidence type="ECO:0000259" key="3">
    <source>
        <dbReference type="Pfam" id="PF00210"/>
    </source>
</evidence>
<dbReference type="Pfam" id="PF00210">
    <property type="entry name" value="Ferritin"/>
    <property type="match status" value="1"/>
</dbReference>
<proteinExistence type="inferred from homology"/>
<evidence type="ECO:0000313" key="4">
    <source>
        <dbReference type="EMBL" id="MFC4035111.1"/>
    </source>
</evidence>
<name>A0ABV8HW32_9ACTN</name>
<comment type="similarity">
    <text evidence="1 2">Belongs to the Dps family.</text>
</comment>
<dbReference type="RefSeq" id="WP_386434466.1">
    <property type="nucleotide sequence ID" value="NZ_JBHSBB010000019.1"/>
</dbReference>
<dbReference type="PRINTS" id="PR01346">
    <property type="entry name" value="HELNAPAPROT"/>
</dbReference>
<dbReference type="SUPFAM" id="SSF47240">
    <property type="entry name" value="Ferritin-like"/>
    <property type="match status" value="1"/>
</dbReference>
<sequence length="156" mass="16745">MTVVKSPLPQQAVKTVGDALQGALVDLLDLSLVGKQVHWNIIGPRFRSIHLQLDEVVTAARAASDNVAERASALGISPDGRAGTVSASSGVETVTDGWIKDVDAVEVMVAALASVITRMRERIEATDKPDPVTQDLLIGITAELEKQHWMFQAENH</sequence>
<dbReference type="InterPro" id="IPR008331">
    <property type="entry name" value="Ferritin_DPS_dom"/>
</dbReference>
<evidence type="ECO:0000256" key="2">
    <source>
        <dbReference type="RuleBase" id="RU003875"/>
    </source>
</evidence>
<dbReference type="Proteomes" id="UP001595765">
    <property type="component" value="Unassembled WGS sequence"/>
</dbReference>
<dbReference type="InterPro" id="IPR002177">
    <property type="entry name" value="DPS_DNA-bd"/>
</dbReference>
<dbReference type="InterPro" id="IPR012347">
    <property type="entry name" value="Ferritin-like"/>
</dbReference>
<protein>
    <submittedName>
        <fullName evidence="4">Dps family protein</fullName>
    </submittedName>
</protein>
<dbReference type="Gene3D" id="1.20.1260.10">
    <property type="match status" value="1"/>
</dbReference>
<organism evidence="4 5">
    <name type="scientific">Streptomyces polygonati</name>
    <dbReference type="NCBI Taxonomy" id="1617087"/>
    <lineage>
        <taxon>Bacteria</taxon>
        <taxon>Bacillati</taxon>
        <taxon>Actinomycetota</taxon>
        <taxon>Actinomycetes</taxon>
        <taxon>Kitasatosporales</taxon>
        <taxon>Streptomycetaceae</taxon>
        <taxon>Streptomyces</taxon>
    </lineage>
</organism>
<evidence type="ECO:0000256" key="1">
    <source>
        <dbReference type="ARBA" id="ARBA00009497"/>
    </source>
</evidence>
<reference evidence="5" key="1">
    <citation type="journal article" date="2019" name="Int. J. Syst. Evol. Microbiol.">
        <title>The Global Catalogue of Microorganisms (GCM) 10K type strain sequencing project: providing services to taxonomists for standard genome sequencing and annotation.</title>
        <authorList>
            <consortium name="The Broad Institute Genomics Platform"/>
            <consortium name="The Broad Institute Genome Sequencing Center for Infectious Disease"/>
            <person name="Wu L."/>
            <person name="Ma J."/>
        </authorList>
    </citation>
    <scope>NUCLEOTIDE SEQUENCE [LARGE SCALE GENOMIC DNA]</scope>
    <source>
        <strain evidence="5">CGMCC 4.7237</strain>
    </source>
</reference>
<keyword evidence="5" id="KW-1185">Reference proteome</keyword>
<dbReference type="EMBL" id="JBHSBB010000019">
    <property type="protein sequence ID" value="MFC4035111.1"/>
    <property type="molecule type" value="Genomic_DNA"/>
</dbReference>
<dbReference type="PIRSF" id="PIRSF005900">
    <property type="entry name" value="Dps"/>
    <property type="match status" value="1"/>
</dbReference>
<dbReference type="PANTHER" id="PTHR42932:SF2">
    <property type="entry name" value="DNA PROTECTION DURING STARVATION PROTEIN 1"/>
    <property type="match status" value="1"/>
</dbReference>
<comment type="caution">
    <text evidence="4">The sequence shown here is derived from an EMBL/GenBank/DDBJ whole genome shotgun (WGS) entry which is preliminary data.</text>
</comment>
<gene>
    <name evidence="4" type="ORF">ACFO3J_27090</name>
</gene>
<accession>A0ABV8HW32</accession>